<reference evidence="1 2" key="1">
    <citation type="submission" date="2013-03" db="EMBL/GenBank/DDBJ databases">
        <authorList>
            <person name="Harkins D.M."/>
            <person name="Durkin A.S."/>
            <person name="Brinkac L.M."/>
            <person name="Haft D.H."/>
            <person name="Selengut J.D."/>
            <person name="Sanka R."/>
            <person name="DePew J."/>
            <person name="Purushe J."/>
            <person name="Galloway R.L."/>
            <person name="Vinetz J.M."/>
            <person name="Sutton G.G."/>
            <person name="Nierman W.C."/>
            <person name="Fouts D.E."/>
        </authorList>
    </citation>
    <scope>NUCLEOTIDE SEQUENCE [LARGE SCALE GENOMIC DNA]</scope>
    <source>
        <strain evidence="1 2">Waz Holland</strain>
    </source>
</reference>
<name>N1VV32_9LEPT</name>
<organism evidence="1 2">
    <name type="scientific">Leptospira vanthielii serovar Holland str. Waz Holland = ATCC 700522</name>
    <dbReference type="NCBI Taxonomy" id="1218591"/>
    <lineage>
        <taxon>Bacteria</taxon>
        <taxon>Pseudomonadati</taxon>
        <taxon>Spirochaetota</taxon>
        <taxon>Spirochaetia</taxon>
        <taxon>Leptospirales</taxon>
        <taxon>Leptospiraceae</taxon>
        <taxon>Leptospira</taxon>
    </lineage>
</organism>
<dbReference type="AlphaFoldDB" id="N1VV32"/>
<dbReference type="RefSeq" id="WP_002991796.1">
    <property type="nucleotide sequence ID" value="NZ_AOGY02000083.1"/>
</dbReference>
<dbReference type="STRING" id="1218591.LEP1GSC199_0112"/>
<dbReference type="EMBL" id="AOGY02000083">
    <property type="protein sequence ID" value="EMY67799.1"/>
    <property type="molecule type" value="Genomic_DNA"/>
</dbReference>
<dbReference type="Proteomes" id="UP000012227">
    <property type="component" value="Unassembled WGS sequence"/>
</dbReference>
<sequence length="144" mass="17398">MNKDDPYYIDPFTIKALINNLQSRIITHKQELQFRREPIWREVVYSLCRKNFYAEERTRKTYEEKRKQANEYQKNSEAGQWSRVADQLSRKKLINWEQEDLRILQNFGSGKDSKNPKPTSLEVNSEDYKDWSIVCRYLAKKKIT</sequence>
<gene>
    <name evidence="1" type="ORF">LEP1GSC199_0112</name>
</gene>
<evidence type="ECO:0000313" key="1">
    <source>
        <dbReference type="EMBL" id="EMY67799.1"/>
    </source>
</evidence>
<proteinExistence type="predicted"/>
<evidence type="ECO:0000313" key="2">
    <source>
        <dbReference type="Proteomes" id="UP000012227"/>
    </source>
</evidence>
<protein>
    <submittedName>
        <fullName evidence="1">Uncharacterized protein</fullName>
    </submittedName>
</protein>
<comment type="caution">
    <text evidence="1">The sequence shown here is derived from an EMBL/GenBank/DDBJ whole genome shotgun (WGS) entry which is preliminary data.</text>
</comment>
<accession>N1VV32</accession>